<evidence type="ECO:0000313" key="2">
    <source>
        <dbReference type="EMBL" id="EEQ35163.1"/>
    </source>
</evidence>
<evidence type="ECO:0000256" key="1">
    <source>
        <dbReference type="SAM" id="Coils"/>
    </source>
</evidence>
<dbReference type="AlphaFoldDB" id="C5FZ60"/>
<reference evidence="3" key="1">
    <citation type="journal article" date="2012" name="MBio">
        <title>Comparative genome analysis of Trichophyton rubrum and related dermatophytes reveals candidate genes involved in infection.</title>
        <authorList>
            <person name="Martinez D.A."/>
            <person name="Oliver B.G."/>
            <person name="Graeser Y."/>
            <person name="Goldberg J.M."/>
            <person name="Li W."/>
            <person name="Martinez-Rossi N.M."/>
            <person name="Monod M."/>
            <person name="Shelest E."/>
            <person name="Barton R.C."/>
            <person name="Birch E."/>
            <person name="Brakhage A.A."/>
            <person name="Chen Z."/>
            <person name="Gurr S.J."/>
            <person name="Heiman D."/>
            <person name="Heitman J."/>
            <person name="Kosti I."/>
            <person name="Rossi A."/>
            <person name="Saif S."/>
            <person name="Samalova M."/>
            <person name="Saunders C.W."/>
            <person name="Shea T."/>
            <person name="Summerbell R.C."/>
            <person name="Xu J."/>
            <person name="Young S."/>
            <person name="Zeng Q."/>
            <person name="Birren B.W."/>
            <person name="Cuomo C.A."/>
            <person name="White T.C."/>
        </authorList>
    </citation>
    <scope>NUCLEOTIDE SEQUENCE [LARGE SCALE GENOMIC DNA]</scope>
    <source>
        <strain evidence="3">ATCC MYA-4605 / CBS 113480</strain>
    </source>
</reference>
<feature type="coiled-coil region" evidence="1">
    <location>
        <begin position="5"/>
        <end position="71"/>
    </location>
</feature>
<dbReference type="RefSeq" id="XP_002842899.1">
    <property type="nucleotide sequence ID" value="XM_002842853.1"/>
</dbReference>
<gene>
    <name evidence="2" type="ORF">MCYG_07982</name>
</gene>
<keyword evidence="1" id="KW-0175">Coiled coil</keyword>
<organism evidence="2 3">
    <name type="scientific">Arthroderma otae (strain ATCC MYA-4605 / CBS 113480)</name>
    <name type="common">Microsporum canis</name>
    <dbReference type="NCBI Taxonomy" id="554155"/>
    <lineage>
        <taxon>Eukaryota</taxon>
        <taxon>Fungi</taxon>
        <taxon>Dikarya</taxon>
        <taxon>Ascomycota</taxon>
        <taxon>Pezizomycotina</taxon>
        <taxon>Eurotiomycetes</taxon>
        <taxon>Eurotiomycetidae</taxon>
        <taxon>Onygenales</taxon>
        <taxon>Arthrodermataceae</taxon>
        <taxon>Microsporum</taxon>
    </lineage>
</organism>
<sequence>MSNLRQDIIAELEQRRMELQELMTRQAQLYQFITDLRMRMEELEQLTTKEIAQYEQELNGINIRIRILESAIELLSQS</sequence>
<dbReference type="HOGENOM" id="CLU_2621565_0_0_1"/>
<dbReference type="OMA" id="QEIVQYQ"/>
<dbReference type="VEuPathDB" id="FungiDB:MCYG_07982"/>
<evidence type="ECO:0000313" key="3">
    <source>
        <dbReference type="Proteomes" id="UP000002035"/>
    </source>
</evidence>
<name>C5FZ60_ARTOC</name>
<dbReference type="Proteomes" id="UP000002035">
    <property type="component" value="Unassembled WGS sequence"/>
</dbReference>
<proteinExistence type="predicted"/>
<dbReference type="EMBL" id="DS995708">
    <property type="protein sequence ID" value="EEQ35163.1"/>
    <property type="molecule type" value="Genomic_DNA"/>
</dbReference>
<accession>C5FZ60</accession>
<keyword evidence="3" id="KW-1185">Reference proteome</keyword>
<protein>
    <submittedName>
        <fullName evidence="2">Uncharacterized protein</fullName>
    </submittedName>
</protein>
<dbReference type="GeneID" id="9226235"/>